<name>A0AAE0WA43_9BIVA</name>
<gene>
    <name evidence="1" type="ORF">CHS0354_006392</name>
</gene>
<proteinExistence type="predicted"/>
<comment type="caution">
    <text evidence="1">The sequence shown here is derived from an EMBL/GenBank/DDBJ whole genome shotgun (WGS) entry which is preliminary data.</text>
</comment>
<dbReference type="Proteomes" id="UP001195483">
    <property type="component" value="Unassembled WGS sequence"/>
</dbReference>
<evidence type="ECO:0000313" key="1">
    <source>
        <dbReference type="EMBL" id="KAK3606047.1"/>
    </source>
</evidence>
<reference evidence="1" key="2">
    <citation type="journal article" date="2021" name="Genome Biol. Evol.">
        <title>Developing a high-quality reference genome for a parasitic bivalve with doubly uniparental inheritance (Bivalvia: Unionida).</title>
        <authorList>
            <person name="Smith C.H."/>
        </authorList>
    </citation>
    <scope>NUCLEOTIDE SEQUENCE</scope>
    <source>
        <strain evidence="1">CHS0354</strain>
        <tissue evidence="1">Mantle</tissue>
    </source>
</reference>
<keyword evidence="2" id="KW-1185">Reference proteome</keyword>
<dbReference type="EMBL" id="JAEAOA010000444">
    <property type="protein sequence ID" value="KAK3606047.1"/>
    <property type="molecule type" value="Genomic_DNA"/>
</dbReference>
<protein>
    <submittedName>
        <fullName evidence="1">Uncharacterized protein</fullName>
    </submittedName>
</protein>
<reference evidence="1" key="3">
    <citation type="submission" date="2023-05" db="EMBL/GenBank/DDBJ databases">
        <authorList>
            <person name="Smith C.H."/>
        </authorList>
    </citation>
    <scope>NUCLEOTIDE SEQUENCE</scope>
    <source>
        <strain evidence="1">CHS0354</strain>
        <tissue evidence="1">Mantle</tissue>
    </source>
</reference>
<reference evidence="1" key="1">
    <citation type="journal article" date="2021" name="Genome Biol. Evol.">
        <title>A High-Quality Reference Genome for a Parasitic Bivalve with Doubly Uniparental Inheritance (Bivalvia: Unionida).</title>
        <authorList>
            <person name="Smith C.H."/>
        </authorList>
    </citation>
    <scope>NUCLEOTIDE SEQUENCE</scope>
    <source>
        <strain evidence="1">CHS0354</strain>
    </source>
</reference>
<sequence length="61" mass="6928">MCAKESKVADQGPFCVAIQDTPESIDKLDVLEAMKEFEPLDAFRVQENRWIVSLKTINNSK</sequence>
<accession>A0AAE0WA43</accession>
<organism evidence="1 2">
    <name type="scientific">Potamilus streckersoni</name>
    <dbReference type="NCBI Taxonomy" id="2493646"/>
    <lineage>
        <taxon>Eukaryota</taxon>
        <taxon>Metazoa</taxon>
        <taxon>Spiralia</taxon>
        <taxon>Lophotrochozoa</taxon>
        <taxon>Mollusca</taxon>
        <taxon>Bivalvia</taxon>
        <taxon>Autobranchia</taxon>
        <taxon>Heteroconchia</taxon>
        <taxon>Palaeoheterodonta</taxon>
        <taxon>Unionida</taxon>
        <taxon>Unionoidea</taxon>
        <taxon>Unionidae</taxon>
        <taxon>Ambleminae</taxon>
        <taxon>Lampsilini</taxon>
        <taxon>Potamilus</taxon>
    </lineage>
</organism>
<dbReference type="AlphaFoldDB" id="A0AAE0WA43"/>
<evidence type="ECO:0000313" key="2">
    <source>
        <dbReference type="Proteomes" id="UP001195483"/>
    </source>
</evidence>